<dbReference type="AlphaFoldDB" id="A0A934N5U0"/>
<dbReference type="EMBL" id="JAEKNS010000107">
    <property type="protein sequence ID" value="MBJ7595218.1"/>
    <property type="molecule type" value="Genomic_DNA"/>
</dbReference>
<dbReference type="RefSeq" id="WP_337312128.1">
    <property type="nucleotide sequence ID" value="NZ_JAEKNS010000107.1"/>
</dbReference>
<evidence type="ECO:0000313" key="1">
    <source>
        <dbReference type="EMBL" id="MBJ7595218.1"/>
    </source>
</evidence>
<proteinExistence type="predicted"/>
<comment type="caution">
    <text evidence="1">The sequence shown here is derived from an EMBL/GenBank/DDBJ whole genome shotgun (WGS) entry which is preliminary data.</text>
</comment>
<organism evidence="1 2">
    <name type="scientific">Candidatus Aeolococcus gillhamiae</name>
    <dbReference type="NCBI Taxonomy" id="3127015"/>
    <lineage>
        <taxon>Bacteria</taxon>
        <taxon>Bacillati</taxon>
        <taxon>Candidatus Dormiibacterota</taxon>
        <taxon>Candidatus Dormibacteria</taxon>
        <taxon>Candidatus Aeolococcales</taxon>
        <taxon>Candidatus Aeolococcaceae</taxon>
        <taxon>Candidatus Aeolococcus</taxon>
    </lineage>
</organism>
<accession>A0A934N5U0</accession>
<sequence length="50" mass="5882">MNTQLYELAQIREQEYMLAATTRRGGLRRSNRLVVGMTRRLRRRSGISQS</sequence>
<evidence type="ECO:0000313" key="2">
    <source>
        <dbReference type="Proteomes" id="UP000606991"/>
    </source>
</evidence>
<gene>
    <name evidence="1" type="ORF">JF886_10230</name>
</gene>
<dbReference type="Proteomes" id="UP000606991">
    <property type="component" value="Unassembled WGS sequence"/>
</dbReference>
<protein>
    <submittedName>
        <fullName evidence="1">Uncharacterized protein</fullName>
    </submittedName>
</protein>
<name>A0A934N5U0_9BACT</name>
<reference evidence="1 2" key="1">
    <citation type="submission" date="2020-10" db="EMBL/GenBank/DDBJ databases">
        <title>Ca. Dormibacterota MAGs.</title>
        <authorList>
            <person name="Montgomery K."/>
        </authorList>
    </citation>
    <scope>NUCLEOTIDE SEQUENCE [LARGE SCALE GENOMIC DNA]</scope>
    <source>
        <strain evidence="1">SC8812_S17_18</strain>
    </source>
</reference>